<dbReference type="Gene3D" id="2.40.420.20">
    <property type="match status" value="1"/>
</dbReference>
<dbReference type="NCBIfam" id="TIGR01730">
    <property type="entry name" value="RND_mfp"/>
    <property type="match status" value="1"/>
</dbReference>
<evidence type="ECO:0000313" key="7">
    <source>
        <dbReference type="EMBL" id="OGL53479.1"/>
    </source>
</evidence>
<keyword evidence="2" id="KW-1133">Transmembrane helix</keyword>
<dbReference type="InterPro" id="IPR058625">
    <property type="entry name" value="MdtA-like_BSH"/>
</dbReference>
<dbReference type="Pfam" id="PF25876">
    <property type="entry name" value="HH_MFP_RND"/>
    <property type="match status" value="1"/>
</dbReference>
<dbReference type="STRING" id="1817883.A3G31_08255"/>
<evidence type="ECO:0000256" key="2">
    <source>
        <dbReference type="SAM" id="Phobius"/>
    </source>
</evidence>
<dbReference type="GO" id="GO:1990281">
    <property type="term" value="C:efflux pump complex"/>
    <property type="evidence" value="ECO:0007669"/>
    <property type="project" value="TreeGrafter"/>
</dbReference>
<dbReference type="InterPro" id="IPR058624">
    <property type="entry name" value="MdtA-like_HH"/>
</dbReference>
<dbReference type="Pfam" id="PF25917">
    <property type="entry name" value="BSH_RND"/>
    <property type="match status" value="1"/>
</dbReference>
<comment type="caution">
    <text evidence="7">The sequence shown here is derived from an EMBL/GenBank/DDBJ whole genome shotgun (WGS) entry which is preliminary data.</text>
</comment>
<accession>A0A1F7SI90</accession>
<dbReference type="Pfam" id="PF25954">
    <property type="entry name" value="Beta-barrel_RND_2"/>
    <property type="match status" value="1"/>
</dbReference>
<organism evidence="7 8">
    <name type="scientific">Candidatus Schekmanbacteria bacterium RIFCSPLOWO2_12_FULL_38_15</name>
    <dbReference type="NCBI Taxonomy" id="1817883"/>
    <lineage>
        <taxon>Bacteria</taxon>
        <taxon>Candidatus Schekmaniibacteriota</taxon>
    </lineage>
</organism>
<protein>
    <submittedName>
        <fullName evidence="7">Uncharacterized protein</fullName>
    </submittedName>
</protein>
<keyword evidence="2" id="KW-0812">Transmembrane</keyword>
<sequence>MSDEKEKTDLSMLKINRRDDSYSYNEKKKRSNLIKIIVPILLLIVIFIIFKTGIFSSSRKVEISTVSSFYPYQAKTVLNASGYVVAQRQAAVASKGTGRLVYLAVEEGSQVKKGDIIARLENDDMSASLARAKENFMVSSSNINQAKAELEDARADYERKKKLVSDGTISKSIFDAAQARYKTASSVLVSAEFSVKAAKAAKDEASVQFENTFIKAPFDGTVLTKNADVGEVVAPFGSSVNAKAAVITMADMNSLLVEADVSETNVKMIRVNQPCVISLDAYPEIKYRAMVHMIVPTADRAKASILTKIKFLDFDKRILPEMSAKVSFLSDEVTDNMVKTPKLAVNSEAVFSIANGKAVFILKKNKAVQKTIKTGEQFGDQTEILEGLSEGDKVVLKPKEGLKSGMKIEILEK</sequence>
<evidence type="ECO:0000256" key="1">
    <source>
        <dbReference type="ARBA" id="ARBA00009477"/>
    </source>
</evidence>
<feature type="domain" description="Multidrug resistance protein MdtA-like alpha-helical hairpin" evidence="3">
    <location>
        <begin position="142"/>
        <end position="199"/>
    </location>
</feature>
<dbReference type="Gene3D" id="2.40.30.170">
    <property type="match status" value="1"/>
</dbReference>
<dbReference type="InterPro" id="IPR058792">
    <property type="entry name" value="Beta-barrel_RND_2"/>
</dbReference>
<reference evidence="7 8" key="1">
    <citation type="journal article" date="2016" name="Nat. Commun.">
        <title>Thousands of microbial genomes shed light on interconnected biogeochemical processes in an aquifer system.</title>
        <authorList>
            <person name="Anantharaman K."/>
            <person name="Brown C.T."/>
            <person name="Hug L.A."/>
            <person name="Sharon I."/>
            <person name="Castelle C.J."/>
            <person name="Probst A.J."/>
            <person name="Thomas B.C."/>
            <person name="Singh A."/>
            <person name="Wilkins M.J."/>
            <person name="Karaoz U."/>
            <person name="Brodie E.L."/>
            <person name="Williams K.H."/>
            <person name="Hubbard S.S."/>
            <person name="Banfield J.F."/>
        </authorList>
    </citation>
    <scope>NUCLEOTIDE SEQUENCE [LARGE SCALE GENOMIC DNA]</scope>
</reference>
<keyword evidence="2" id="KW-0472">Membrane</keyword>
<dbReference type="Gene3D" id="2.40.50.100">
    <property type="match status" value="1"/>
</dbReference>
<dbReference type="GO" id="GO:0015562">
    <property type="term" value="F:efflux transmembrane transporter activity"/>
    <property type="evidence" value="ECO:0007669"/>
    <property type="project" value="TreeGrafter"/>
</dbReference>
<dbReference type="InterPro" id="IPR006143">
    <property type="entry name" value="RND_pump_MFP"/>
</dbReference>
<evidence type="ECO:0000259" key="3">
    <source>
        <dbReference type="Pfam" id="PF25876"/>
    </source>
</evidence>
<evidence type="ECO:0000313" key="8">
    <source>
        <dbReference type="Proteomes" id="UP000178082"/>
    </source>
</evidence>
<proteinExistence type="inferred from homology"/>
<dbReference type="PANTHER" id="PTHR30469">
    <property type="entry name" value="MULTIDRUG RESISTANCE PROTEIN MDTA"/>
    <property type="match status" value="1"/>
</dbReference>
<comment type="similarity">
    <text evidence="1">Belongs to the membrane fusion protein (MFP) (TC 8.A.1) family.</text>
</comment>
<feature type="domain" description="YknX-like C-terminal permuted SH3-like" evidence="6">
    <location>
        <begin position="344"/>
        <end position="409"/>
    </location>
</feature>
<dbReference type="SUPFAM" id="SSF111369">
    <property type="entry name" value="HlyD-like secretion proteins"/>
    <property type="match status" value="1"/>
</dbReference>
<dbReference type="AlphaFoldDB" id="A0A1F7SI90"/>
<feature type="transmembrane region" description="Helical" evidence="2">
    <location>
        <begin position="33"/>
        <end position="50"/>
    </location>
</feature>
<evidence type="ECO:0000259" key="5">
    <source>
        <dbReference type="Pfam" id="PF25954"/>
    </source>
</evidence>
<feature type="domain" description="CusB-like beta-barrel" evidence="5">
    <location>
        <begin position="257"/>
        <end position="329"/>
    </location>
</feature>
<evidence type="ECO:0000259" key="6">
    <source>
        <dbReference type="Pfam" id="PF25989"/>
    </source>
</evidence>
<dbReference type="PANTHER" id="PTHR30469:SF38">
    <property type="entry name" value="HLYD FAMILY SECRETION PROTEIN"/>
    <property type="match status" value="1"/>
</dbReference>
<dbReference type="Proteomes" id="UP000178082">
    <property type="component" value="Unassembled WGS sequence"/>
</dbReference>
<dbReference type="Gene3D" id="1.10.287.470">
    <property type="entry name" value="Helix hairpin bin"/>
    <property type="match status" value="1"/>
</dbReference>
<dbReference type="InterPro" id="IPR058637">
    <property type="entry name" value="YknX-like_C"/>
</dbReference>
<gene>
    <name evidence="7" type="ORF">A3G31_08255</name>
</gene>
<dbReference type="EMBL" id="MGDI01000025">
    <property type="protein sequence ID" value="OGL53479.1"/>
    <property type="molecule type" value="Genomic_DNA"/>
</dbReference>
<dbReference type="Pfam" id="PF25989">
    <property type="entry name" value="YknX_C"/>
    <property type="match status" value="1"/>
</dbReference>
<evidence type="ECO:0000259" key="4">
    <source>
        <dbReference type="Pfam" id="PF25917"/>
    </source>
</evidence>
<name>A0A1F7SI90_9BACT</name>
<feature type="domain" description="Multidrug resistance protein MdtA-like barrel-sandwich hybrid" evidence="4">
    <location>
        <begin position="88"/>
        <end position="234"/>
    </location>
</feature>